<name>F4QN98_9CAUL</name>
<dbReference type="OrthoDB" id="9803476at2"/>
<dbReference type="Pfam" id="PF08327">
    <property type="entry name" value="AHSA1"/>
    <property type="match status" value="1"/>
</dbReference>
<evidence type="ECO:0000256" key="1">
    <source>
        <dbReference type="ARBA" id="ARBA00006817"/>
    </source>
</evidence>
<dbReference type="Proteomes" id="UP000006512">
    <property type="component" value="Unassembled WGS sequence"/>
</dbReference>
<dbReference type="EMBL" id="GL883078">
    <property type="protein sequence ID" value="EGF90806.1"/>
    <property type="molecule type" value="Genomic_DNA"/>
</dbReference>
<keyword evidence="4" id="KW-1185">Reference proteome</keyword>
<evidence type="ECO:0000313" key="3">
    <source>
        <dbReference type="EMBL" id="EGF90806.1"/>
    </source>
</evidence>
<dbReference type="InterPro" id="IPR013538">
    <property type="entry name" value="ASHA1/2-like_C"/>
</dbReference>
<dbReference type="RefSeq" id="WP_006272986.1">
    <property type="nucleotide sequence ID" value="NZ_GL883078.1"/>
</dbReference>
<evidence type="ECO:0000259" key="2">
    <source>
        <dbReference type="Pfam" id="PF08327"/>
    </source>
</evidence>
<dbReference type="InterPro" id="IPR023393">
    <property type="entry name" value="START-like_dom_sf"/>
</dbReference>
<feature type="domain" description="Activator of Hsp90 ATPase homologue 1/2-like C-terminal" evidence="2">
    <location>
        <begin position="16"/>
        <end position="149"/>
    </location>
</feature>
<dbReference type="AlphaFoldDB" id="F4QN98"/>
<dbReference type="STRING" id="715226.ABI_22170"/>
<comment type="similarity">
    <text evidence="1">Belongs to the AHA1 family.</text>
</comment>
<proteinExistence type="inferred from homology"/>
<sequence length="149" mass="16176">MTAVHATFVIEKTYPHPVTKVFAAFAQSDIKQSWFGHGSGGTYENDFRVGGIERSSWVMDATTPFPGAVLSSEALYLDIVPDRRIACGSNMMMNGTPFSGSLATFEFAADGDGAKLTLTHHGAYFENADGPQMREHGWGELLKRLGEAL</sequence>
<evidence type="ECO:0000313" key="4">
    <source>
        <dbReference type="Proteomes" id="UP000006512"/>
    </source>
</evidence>
<organism evidence="3 4">
    <name type="scientific">Asticcacaulis biprosthecium C19</name>
    <dbReference type="NCBI Taxonomy" id="715226"/>
    <lineage>
        <taxon>Bacteria</taxon>
        <taxon>Pseudomonadati</taxon>
        <taxon>Pseudomonadota</taxon>
        <taxon>Alphaproteobacteria</taxon>
        <taxon>Caulobacterales</taxon>
        <taxon>Caulobacteraceae</taxon>
        <taxon>Asticcacaulis</taxon>
    </lineage>
</organism>
<protein>
    <submittedName>
        <fullName evidence="3">Activator of Hsp90 ATPase 1-like family protein</fullName>
    </submittedName>
</protein>
<accession>F4QN98</accession>
<dbReference type="Gene3D" id="3.30.530.20">
    <property type="match status" value="1"/>
</dbReference>
<dbReference type="HOGENOM" id="CLU_108923_5_0_5"/>
<dbReference type="SUPFAM" id="SSF55961">
    <property type="entry name" value="Bet v1-like"/>
    <property type="match status" value="1"/>
</dbReference>
<dbReference type="eggNOG" id="COG3832">
    <property type="taxonomic scope" value="Bacteria"/>
</dbReference>
<reference evidence="4" key="1">
    <citation type="submission" date="2011-03" db="EMBL/GenBank/DDBJ databases">
        <title>Draft genome sequence of Brevundimonas diminuta.</title>
        <authorList>
            <person name="Brown P.J.B."/>
            <person name="Buechlein A."/>
            <person name="Hemmerich C."/>
            <person name="Brun Y.V."/>
        </authorList>
    </citation>
    <scope>NUCLEOTIDE SEQUENCE [LARGE SCALE GENOMIC DNA]</scope>
    <source>
        <strain evidence="4">C19</strain>
    </source>
</reference>
<gene>
    <name evidence="3" type="ORF">ABI_22170</name>
</gene>